<reference evidence="2 3" key="2">
    <citation type="journal article" date="2009" name="PLoS ONE">
        <title>An integrated genetic and cytogenetic map of the cucumber genome.</title>
        <authorList>
            <person name="Ren Y."/>
            <person name="Zhang Z."/>
            <person name="Liu J."/>
            <person name="Staub J.E."/>
            <person name="Han Y."/>
            <person name="Cheng Z."/>
            <person name="Li X."/>
            <person name="Lu J."/>
            <person name="Miao H."/>
            <person name="Kang H."/>
            <person name="Xie B."/>
            <person name="Gu X."/>
            <person name="Wang X."/>
            <person name="Du Y."/>
            <person name="Jin W."/>
            <person name="Huang S."/>
        </authorList>
    </citation>
    <scope>NUCLEOTIDE SEQUENCE [LARGE SCALE GENOMIC DNA]</scope>
    <source>
        <strain evidence="3">cv. 9930</strain>
    </source>
</reference>
<proteinExistence type="predicted"/>
<evidence type="ECO:0000313" key="3">
    <source>
        <dbReference type="Proteomes" id="UP000029981"/>
    </source>
</evidence>
<reference evidence="2 3" key="1">
    <citation type="journal article" date="2009" name="Nat. Genet.">
        <title>The genome of the cucumber, Cucumis sativus L.</title>
        <authorList>
            <person name="Huang S."/>
            <person name="Li R."/>
            <person name="Zhang Z."/>
            <person name="Li L."/>
            <person name="Gu X."/>
            <person name="Fan W."/>
            <person name="Lucas W.J."/>
            <person name="Wang X."/>
            <person name="Xie B."/>
            <person name="Ni P."/>
            <person name="Ren Y."/>
            <person name="Zhu H."/>
            <person name="Li J."/>
            <person name="Lin K."/>
            <person name="Jin W."/>
            <person name="Fei Z."/>
            <person name="Li G."/>
            <person name="Staub J."/>
            <person name="Kilian A."/>
            <person name="van der Vossen E.A."/>
            <person name="Wu Y."/>
            <person name="Guo J."/>
            <person name="He J."/>
            <person name="Jia Z."/>
            <person name="Ren Y."/>
            <person name="Tian G."/>
            <person name="Lu Y."/>
            <person name="Ruan J."/>
            <person name="Qian W."/>
            <person name="Wang M."/>
            <person name="Huang Q."/>
            <person name="Li B."/>
            <person name="Xuan Z."/>
            <person name="Cao J."/>
            <person name="Asan"/>
            <person name="Wu Z."/>
            <person name="Zhang J."/>
            <person name="Cai Q."/>
            <person name="Bai Y."/>
            <person name="Zhao B."/>
            <person name="Han Y."/>
            <person name="Li Y."/>
            <person name="Li X."/>
            <person name="Wang S."/>
            <person name="Shi Q."/>
            <person name="Liu S."/>
            <person name="Cho W.K."/>
            <person name="Kim J.Y."/>
            <person name="Xu Y."/>
            <person name="Heller-Uszynska K."/>
            <person name="Miao H."/>
            <person name="Cheng Z."/>
            <person name="Zhang S."/>
            <person name="Wu J."/>
            <person name="Yang Y."/>
            <person name="Kang H."/>
            <person name="Li M."/>
            <person name="Liang H."/>
            <person name="Ren X."/>
            <person name="Shi Z."/>
            <person name="Wen M."/>
            <person name="Jian M."/>
            <person name="Yang H."/>
            <person name="Zhang G."/>
            <person name="Yang Z."/>
            <person name="Chen R."/>
            <person name="Liu S."/>
            <person name="Li J."/>
            <person name="Ma L."/>
            <person name="Liu H."/>
            <person name="Zhou Y."/>
            <person name="Zhao J."/>
            <person name="Fang X."/>
            <person name="Li G."/>
            <person name="Fang L."/>
            <person name="Li Y."/>
            <person name="Liu D."/>
            <person name="Zheng H."/>
            <person name="Zhang Y."/>
            <person name="Qin N."/>
            <person name="Li Z."/>
            <person name="Yang G."/>
            <person name="Yang S."/>
            <person name="Bolund L."/>
            <person name="Kristiansen K."/>
            <person name="Zheng H."/>
            <person name="Li S."/>
            <person name="Zhang X."/>
            <person name="Yang H."/>
            <person name="Wang J."/>
            <person name="Sun R."/>
            <person name="Zhang B."/>
            <person name="Jiang S."/>
            <person name="Wang J."/>
            <person name="Du Y."/>
            <person name="Li S."/>
        </authorList>
    </citation>
    <scope>NUCLEOTIDE SEQUENCE [LARGE SCALE GENOMIC DNA]</scope>
    <source>
        <strain evidence="3">cv. 9930</strain>
    </source>
</reference>
<evidence type="ECO:0000313" key="2">
    <source>
        <dbReference type="EMBL" id="KGN45684.1"/>
    </source>
</evidence>
<gene>
    <name evidence="2" type="ORF">Csa_6G006700</name>
</gene>
<keyword evidence="3" id="KW-1185">Reference proteome</keyword>
<reference evidence="2 3" key="3">
    <citation type="journal article" date="2010" name="BMC Genomics">
        <title>Transcriptome sequencing and comparative analysis of cucumber flowers with different sex types.</title>
        <authorList>
            <person name="Guo S."/>
            <person name="Zheng Y."/>
            <person name="Joung J.G."/>
            <person name="Liu S."/>
            <person name="Zhang Z."/>
            <person name="Crasta O.R."/>
            <person name="Sobral B.W."/>
            <person name="Xu Y."/>
            <person name="Huang S."/>
            <person name="Fei Z."/>
        </authorList>
    </citation>
    <scope>NUCLEOTIDE SEQUENCE [LARGE SCALE GENOMIC DNA]</scope>
    <source>
        <strain evidence="3">cv. 9930</strain>
    </source>
</reference>
<feature type="region of interest" description="Disordered" evidence="1">
    <location>
        <begin position="1"/>
        <end position="109"/>
    </location>
</feature>
<name>A0A0A0KA13_CUCSA</name>
<evidence type="ECO:0000256" key="1">
    <source>
        <dbReference type="SAM" id="MobiDB-lite"/>
    </source>
</evidence>
<feature type="compositionally biased region" description="Basic residues" evidence="1">
    <location>
        <begin position="67"/>
        <end position="90"/>
    </location>
</feature>
<dbReference type="OMA" id="ERRWRNM"/>
<protein>
    <submittedName>
        <fullName evidence="2">Uncharacterized protein</fullName>
    </submittedName>
</protein>
<sequence>MCLQFVSHRISSAPSNSYKQTAHLSGGFGRSENFTTGRSSRRSRADGGGLRGNWSSGGRLSEGRNSGRPRRRKRERMRNLRTSRRERRWRNMVGKKTSVQPTGKPITEV</sequence>
<reference evidence="2 3" key="4">
    <citation type="journal article" date="2011" name="BMC Genomics">
        <title>RNA-Seq improves annotation of protein-coding genes in the cucumber genome.</title>
        <authorList>
            <person name="Li Z."/>
            <person name="Zhang Z."/>
            <person name="Yan P."/>
            <person name="Huang S."/>
            <person name="Fei Z."/>
            <person name="Lin K."/>
        </authorList>
    </citation>
    <scope>NUCLEOTIDE SEQUENCE [LARGE SCALE GENOMIC DNA]</scope>
    <source>
        <strain evidence="3">cv. 9930</strain>
    </source>
</reference>
<feature type="compositionally biased region" description="Polar residues" evidence="1">
    <location>
        <begin position="9"/>
        <end position="23"/>
    </location>
</feature>
<organism evidence="2 3">
    <name type="scientific">Cucumis sativus</name>
    <name type="common">Cucumber</name>
    <dbReference type="NCBI Taxonomy" id="3659"/>
    <lineage>
        <taxon>Eukaryota</taxon>
        <taxon>Viridiplantae</taxon>
        <taxon>Streptophyta</taxon>
        <taxon>Embryophyta</taxon>
        <taxon>Tracheophyta</taxon>
        <taxon>Spermatophyta</taxon>
        <taxon>Magnoliopsida</taxon>
        <taxon>eudicotyledons</taxon>
        <taxon>Gunneridae</taxon>
        <taxon>Pentapetalae</taxon>
        <taxon>rosids</taxon>
        <taxon>fabids</taxon>
        <taxon>Cucurbitales</taxon>
        <taxon>Cucurbitaceae</taxon>
        <taxon>Benincaseae</taxon>
        <taxon>Cucumis</taxon>
    </lineage>
</organism>
<dbReference type="Proteomes" id="UP000029981">
    <property type="component" value="Chromosome 6"/>
</dbReference>
<accession>A0A0A0KA13</accession>
<dbReference type="EMBL" id="CM002927">
    <property type="protein sequence ID" value="KGN45684.1"/>
    <property type="molecule type" value="Genomic_DNA"/>
</dbReference>
<dbReference type="AlphaFoldDB" id="A0A0A0KA13"/>
<dbReference type="Gramene" id="KGN45684">
    <property type="protein sequence ID" value="KGN45684"/>
    <property type="gene ID" value="Csa_6G006700"/>
</dbReference>